<dbReference type="Pfam" id="PF01451">
    <property type="entry name" value="LMWPc"/>
    <property type="match status" value="1"/>
</dbReference>
<sequence length="156" mass="17713">MNYKEINSILFVCMGNICRSPSAEAVFRHKVKEKGISLIIDSAGTTGSHAREKPDHRAQKIGTERGYSFDKIKARKVIVEDFTKFDLVLAMDEHNVKELKKLAPEHLHEKIQLFLEYADNFEELEVPDPYYGGARGFKFVLDLVEDASDGLLKKLA</sequence>
<name>A0A5C6Q4N1_9GAMM</name>
<feature type="domain" description="Phosphotyrosine protein phosphatase I" evidence="6">
    <location>
        <begin position="7"/>
        <end position="154"/>
    </location>
</feature>
<dbReference type="OrthoDB" id="9784339at2"/>
<dbReference type="InterPro" id="IPR050438">
    <property type="entry name" value="LMW_PTPase"/>
</dbReference>
<evidence type="ECO:0000313" key="10">
    <source>
        <dbReference type="Proteomes" id="UP000321917"/>
    </source>
</evidence>
<evidence type="ECO:0000256" key="5">
    <source>
        <dbReference type="PIRSR" id="PIRSR617867-1"/>
    </source>
</evidence>
<evidence type="ECO:0000313" key="7">
    <source>
        <dbReference type="EMBL" id="TWX57101.1"/>
    </source>
</evidence>
<evidence type="ECO:0000256" key="4">
    <source>
        <dbReference type="ARBA" id="ARBA00022912"/>
    </source>
</evidence>
<dbReference type="SMART" id="SM00226">
    <property type="entry name" value="LMWPc"/>
    <property type="match status" value="1"/>
</dbReference>
<dbReference type="Proteomes" id="UP000321917">
    <property type="component" value="Unassembled WGS sequence"/>
</dbReference>
<keyword evidence="4" id="KW-0904">Protein phosphatase</keyword>
<evidence type="ECO:0000256" key="3">
    <source>
        <dbReference type="ARBA" id="ARBA00022801"/>
    </source>
</evidence>
<accession>A0A5C6Q4N1</accession>
<dbReference type="AlphaFoldDB" id="A0A5C6Q4N1"/>
<evidence type="ECO:0000256" key="1">
    <source>
        <dbReference type="ARBA" id="ARBA00011063"/>
    </source>
</evidence>
<protein>
    <recommendedName>
        <fullName evidence="2">protein-tyrosine-phosphatase</fullName>
        <ecNumber evidence="2">3.1.3.48</ecNumber>
    </recommendedName>
</protein>
<dbReference type="GO" id="GO:0004725">
    <property type="term" value="F:protein tyrosine phosphatase activity"/>
    <property type="evidence" value="ECO:0007669"/>
    <property type="project" value="UniProtKB-EC"/>
</dbReference>
<comment type="caution">
    <text evidence="8">The sequence shown here is derived from an EMBL/GenBank/DDBJ whole genome shotgun (WGS) entry which is preliminary data.</text>
</comment>
<dbReference type="SUPFAM" id="SSF52788">
    <property type="entry name" value="Phosphotyrosine protein phosphatases I"/>
    <property type="match status" value="1"/>
</dbReference>
<dbReference type="InterPro" id="IPR036196">
    <property type="entry name" value="Ptyr_pPase_sf"/>
</dbReference>
<feature type="active site" description="Proton donor" evidence="5">
    <location>
        <position position="128"/>
    </location>
</feature>
<dbReference type="FunFam" id="3.40.50.2300:FF:000113">
    <property type="entry name" value="Low molecular weight protein-tyrosine-phosphatase"/>
    <property type="match status" value="1"/>
</dbReference>
<dbReference type="PRINTS" id="PR00719">
    <property type="entry name" value="LMWPTPASE"/>
</dbReference>
<dbReference type="CDD" id="cd16343">
    <property type="entry name" value="LMWPTP"/>
    <property type="match status" value="1"/>
</dbReference>
<dbReference type="EMBL" id="VOLQ01000038">
    <property type="protein sequence ID" value="TWX63836.1"/>
    <property type="molecule type" value="Genomic_DNA"/>
</dbReference>
<dbReference type="Gene3D" id="3.40.50.2300">
    <property type="match status" value="1"/>
</dbReference>
<dbReference type="PANTHER" id="PTHR11717:SF7">
    <property type="entry name" value="LOW MOLECULAR WEIGHT PHOSPHOTYROSINE PROTEIN PHOSPHATASE"/>
    <property type="match status" value="1"/>
</dbReference>
<evidence type="ECO:0000313" key="9">
    <source>
        <dbReference type="Proteomes" id="UP000321525"/>
    </source>
</evidence>
<proteinExistence type="inferred from homology"/>
<organism evidence="8 10">
    <name type="scientific">Colwellia hornerae</name>
    <dbReference type="NCBI Taxonomy" id="89402"/>
    <lineage>
        <taxon>Bacteria</taxon>
        <taxon>Pseudomonadati</taxon>
        <taxon>Pseudomonadota</taxon>
        <taxon>Gammaproteobacteria</taxon>
        <taxon>Alteromonadales</taxon>
        <taxon>Colwelliaceae</taxon>
        <taxon>Colwellia</taxon>
    </lineage>
</organism>
<dbReference type="Proteomes" id="UP000321525">
    <property type="component" value="Unassembled WGS sequence"/>
</dbReference>
<dbReference type="RefSeq" id="WP_146800125.1">
    <property type="nucleotide sequence ID" value="NZ_VOLP01000019.1"/>
</dbReference>
<evidence type="ECO:0000256" key="2">
    <source>
        <dbReference type="ARBA" id="ARBA00013064"/>
    </source>
</evidence>
<evidence type="ECO:0000259" key="6">
    <source>
        <dbReference type="SMART" id="SM00226"/>
    </source>
</evidence>
<dbReference type="InterPro" id="IPR017867">
    <property type="entry name" value="Tyr_phospatase_low_mol_wt"/>
</dbReference>
<keyword evidence="3" id="KW-0378">Hydrolase</keyword>
<reference evidence="8 10" key="1">
    <citation type="submission" date="2019-07" db="EMBL/GenBank/DDBJ databases">
        <title>Genomes of sea-ice associated Colwellia species.</title>
        <authorList>
            <person name="Bowman J.P."/>
        </authorList>
    </citation>
    <scope>NUCLEOTIDE SEQUENCE [LARGE SCALE GENOMIC DNA]</scope>
    <source>
        <strain evidence="7 9">ACAM 607</strain>
        <strain evidence="8 10">IC036</strain>
    </source>
</reference>
<feature type="active site" evidence="5">
    <location>
        <position position="19"/>
    </location>
</feature>
<feature type="active site" description="Nucleophile" evidence="5">
    <location>
        <position position="13"/>
    </location>
</feature>
<evidence type="ECO:0000313" key="8">
    <source>
        <dbReference type="EMBL" id="TWX63836.1"/>
    </source>
</evidence>
<dbReference type="PANTHER" id="PTHR11717">
    <property type="entry name" value="LOW MOLECULAR WEIGHT PROTEIN TYROSINE PHOSPHATASE"/>
    <property type="match status" value="1"/>
</dbReference>
<dbReference type="EMBL" id="VOLR01000020">
    <property type="protein sequence ID" value="TWX57101.1"/>
    <property type="molecule type" value="Genomic_DNA"/>
</dbReference>
<keyword evidence="9" id="KW-1185">Reference proteome</keyword>
<gene>
    <name evidence="7" type="ORF">ESZ26_14185</name>
    <name evidence="8" type="ORF">ESZ27_15750</name>
</gene>
<dbReference type="InterPro" id="IPR023485">
    <property type="entry name" value="Ptyr_pPase"/>
</dbReference>
<dbReference type="EC" id="3.1.3.48" evidence="2"/>
<comment type="similarity">
    <text evidence="1">Belongs to the low molecular weight phosphotyrosine protein phosphatase family.</text>
</comment>